<proteinExistence type="predicted"/>
<dbReference type="EC" id="2.7.11.-" evidence="1"/>
<protein>
    <submittedName>
        <fullName evidence="1">Glycogen synthase kinase 3</fullName>
        <ecNumber evidence="1">2.7.11.-</ecNumber>
    </submittedName>
</protein>
<evidence type="ECO:0000313" key="1">
    <source>
        <dbReference type="EMBL" id="KAJ9057432.1"/>
    </source>
</evidence>
<dbReference type="Proteomes" id="UP001165960">
    <property type="component" value="Unassembled WGS sequence"/>
</dbReference>
<name>A0ACC2S544_9FUNG</name>
<keyword evidence="1" id="KW-0418">Kinase</keyword>
<reference evidence="1" key="1">
    <citation type="submission" date="2022-04" db="EMBL/GenBank/DDBJ databases">
        <title>Genome of the entomopathogenic fungus Entomophthora muscae.</title>
        <authorList>
            <person name="Elya C."/>
            <person name="Lovett B.R."/>
            <person name="Lee E."/>
            <person name="Macias A.M."/>
            <person name="Hajek A.E."/>
            <person name="De Bivort B.L."/>
            <person name="Kasson M.T."/>
            <person name="De Fine Licht H.H."/>
            <person name="Stajich J.E."/>
        </authorList>
    </citation>
    <scope>NUCLEOTIDE SEQUENCE</scope>
    <source>
        <strain evidence="1">Berkeley</strain>
    </source>
</reference>
<dbReference type="EMBL" id="QTSX02005796">
    <property type="protein sequence ID" value="KAJ9057432.1"/>
    <property type="molecule type" value="Genomic_DNA"/>
</dbReference>
<evidence type="ECO:0000313" key="2">
    <source>
        <dbReference type="Proteomes" id="UP001165960"/>
    </source>
</evidence>
<comment type="caution">
    <text evidence="1">The sequence shown here is derived from an EMBL/GenBank/DDBJ whole genome shotgun (WGS) entry which is preliminary data.</text>
</comment>
<organism evidence="1 2">
    <name type="scientific">Entomophthora muscae</name>
    <dbReference type="NCBI Taxonomy" id="34485"/>
    <lineage>
        <taxon>Eukaryota</taxon>
        <taxon>Fungi</taxon>
        <taxon>Fungi incertae sedis</taxon>
        <taxon>Zoopagomycota</taxon>
        <taxon>Entomophthoromycotina</taxon>
        <taxon>Entomophthoromycetes</taxon>
        <taxon>Entomophthorales</taxon>
        <taxon>Entomophthoraceae</taxon>
        <taxon>Entomophthora</taxon>
    </lineage>
</organism>
<gene>
    <name evidence="1" type="primary">gsk3_2</name>
    <name evidence="1" type="ORF">DSO57_1022850</name>
</gene>
<keyword evidence="1" id="KW-0808">Transferase</keyword>
<keyword evidence="2" id="KW-1185">Reference proteome</keyword>
<accession>A0ACC2S544</accession>
<sequence length="395" mass="44267">MSSQATSAARLNSQGVGSPYVVKVSVHSKAGEGLDLSYTKTAAVGNGSFGVVYHAKISETGEEVAIKKVLQDKRFKNRELQIMRLIKHPNIVDLKYYFYNNGKKRDEIYLSLILEYMPETIYRASRNYVRARENMPLLLVKLYTYQILRSLIYIHGLGICHRDIKPQNVLLDSKSGVLKLCDFGSAKVLTHGEPNVAYICSRYYRAPELVFGATAYTTKIDVWSTGCVMAELMLGRPLFPGDTGLDQLIEIIKILGTPTHDQVLAMNPNYLEHRFPQIQPKPFSKIFTGYPGADEAFDLLSKMLVYDPKVRITAGEALVHPFFDELRNPETKLPTGQPLPELFDFTKQELSAEPELISKLIPSHAEATILESIGIKDLSEFTPIPPQQLRVASLG</sequence>